<evidence type="ECO:0000259" key="3">
    <source>
        <dbReference type="Pfam" id="PF00156"/>
    </source>
</evidence>
<keyword evidence="2 4" id="KW-0808">Transferase</keyword>
<reference evidence="4 5" key="1">
    <citation type="submission" date="2018-09" db="EMBL/GenBank/DDBJ databases">
        <authorList>
            <person name="Zhu H."/>
        </authorList>
    </citation>
    <scope>NUCLEOTIDE SEQUENCE [LARGE SCALE GENOMIC DNA]</scope>
    <source>
        <strain evidence="4 5">K2R01-6</strain>
    </source>
</reference>
<gene>
    <name evidence="4" type="ORF">D3876_15705</name>
</gene>
<comment type="caution">
    <text evidence="4">The sequence shown here is derived from an EMBL/GenBank/DDBJ whole genome shotgun (WGS) entry which is preliminary data.</text>
</comment>
<dbReference type="PANTHER" id="PTHR43363">
    <property type="entry name" value="HYPOXANTHINE PHOSPHORIBOSYLTRANSFERASE"/>
    <property type="match status" value="1"/>
</dbReference>
<evidence type="ECO:0000313" key="5">
    <source>
        <dbReference type="Proteomes" id="UP000286100"/>
    </source>
</evidence>
<dbReference type="OrthoDB" id="199120at2"/>
<dbReference type="InterPro" id="IPR000836">
    <property type="entry name" value="PRTase_dom"/>
</dbReference>
<dbReference type="CDD" id="cd06223">
    <property type="entry name" value="PRTases_typeI"/>
    <property type="match status" value="1"/>
</dbReference>
<dbReference type="Proteomes" id="UP000286100">
    <property type="component" value="Unassembled WGS sequence"/>
</dbReference>
<dbReference type="GO" id="GO:0016757">
    <property type="term" value="F:glycosyltransferase activity"/>
    <property type="evidence" value="ECO:0007669"/>
    <property type="project" value="UniProtKB-KW"/>
</dbReference>
<dbReference type="SUPFAM" id="SSF53271">
    <property type="entry name" value="PRTase-like"/>
    <property type="match status" value="1"/>
</dbReference>
<keyword evidence="5" id="KW-1185">Reference proteome</keyword>
<dbReference type="AlphaFoldDB" id="A0A418W5W0"/>
<organism evidence="4 5">
    <name type="scientific">Sphingomonas cavernae</name>
    <dbReference type="NCBI Taxonomy" id="2320861"/>
    <lineage>
        <taxon>Bacteria</taxon>
        <taxon>Pseudomonadati</taxon>
        <taxon>Pseudomonadota</taxon>
        <taxon>Alphaproteobacteria</taxon>
        <taxon>Sphingomonadales</taxon>
        <taxon>Sphingomonadaceae</taxon>
        <taxon>Sphingomonas</taxon>
    </lineage>
</organism>
<dbReference type="Gene3D" id="3.40.50.2020">
    <property type="match status" value="1"/>
</dbReference>
<feature type="domain" description="Phosphoribosyltransferase" evidence="3">
    <location>
        <begin position="13"/>
        <end position="153"/>
    </location>
</feature>
<dbReference type="InterPro" id="IPR029057">
    <property type="entry name" value="PRTase-like"/>
</dbReference>
<evidence type="ECO:0000313" key="4">
    <source>
        <dbReference type="EMBL" id="RJF85392.1"/>
    </source>
</evidence>
<name>A0A418W5W0_9SPHN</name>
<dbReference type="PANTHER" id="PTHR43363:SF1">
    <property type="entry name" value="HYPOXANTHINE-GUANINE PHOSPHORIBOSYLTRANSFERASE"/>
    <property type="match status" value="1"/>
</dbReference>
<proteinExistence type="predicted"/>
<evidence type="ECO:0000256" key="1">
    <source>
        <dbReference type="ARBA" id="ARBA00022676"/>
    </source>
</evidence>
<dbReference type="RefSeq" id="WP_119765537.1">
    <property type="nucleotide sequence ID" value="NZ_QYUM01000004.1"/>
</dbReference>
<dbReference type="EMBL" id="QYUM01000004">
    <property type="protein sequence ID" value="RJF85392.1"/>
    <property type="molecule type" value="Genomic_DNA"/>
</dbReference>
<dbReference type="Pfam" id="PF00156">
    <property type="entry name" value="Pribosyltran"/>
    <property type="match status" value="1"/>
</dbReference>
<accession>A0A418W5W0</accession>
<evidence type="ECO:0000256" key="2">
    <source>
        <dbReference type="ARBA" id="ARBA00022679"/>
    </source>
</evidence>
<keyword evidence="1 4" id="KW-0328">Glycosyltransferase</keyword>
<sequence>MTEPVLTPVKYDAFVADIHTLAAALAGSEWQPGFIIGIGRGGLVPATYLSHACGIPLLSIDHSTGIDGFGNRLLAELASQTRDGTKLLVVDDINDSGRTIAHVRGAIREAGGVADNIHYAVLIDNIVSTERVDYCARRIDRTVTKDWFVFPWEAVADRESVLRDAAEVPERIA</sequence>
<protein>
    <submittedName>
        <fullName evidence="4">Phosphoribosyltransferase</fullName>
    </submittedName>
</protein>